<keyword evidence="1" id="KW-0472">Membrane</keyword>
<keyword evidence="3" id="KW-1185">Reference proteome</keyword>
<gene>
    <name evidence="2" type="ORF">IPOD504_LOCUS3995</name>
</gene>
<keyword evidence="1" id="KW-1133">Transmembrane helix</keyword>
<dbReference type="EMBL" id="OW152826">
    <property type="protein sequence ID" value="CAH2042665.1"/>
    <property type="molecule type" value="Genomic_DNA"/>
</dbReference>
<organism evidence="2 3">
    <name type="scientific">Iphiclides podalirius</name>
    <name type="common">scarce swallowtail</name>
    <dbReference type="NCBI Taxonomy" id="110791"/>
    <lineage>
        <taxon>Eukaryota</taxon>
        <taxon>Metazoa</taxon>
        <taxon>Ecdysozoa</taxon>
        <taxon>Arthropoda</taxon>
        <taxon>Hexapoda</taxon>
        <taxon>Insecta</taxon>
        <taxon>Pterygota</taxon>
        <taxon>Neoptera</taxon>
        <taxon>Endopterygota</taxon>
        <taxon>Lepidoptera</taxon>
        <taxon>Glossata</taxon>
        <taxon>Ditrysia</taxon>
        <taxon>Papilionoidea</taxon>
        <taxon>Papilionidae</taxon>
        <taxon>Papilioninae</taxon>
        <taxon>Iphiclides</taxon>
    </lineage>
</organism>
<protein>
    <submittedName>
        <fullName evidence="2">Uncharacterized protein</fullName>
    </submittedName>
</protein>
<sequence length="132" mass="14612">METTYRVLIQQKWEKFAGTVDNIKDTEQKSSNEELDIALKECGFGLFHVMLLLASLIGFIAGTSVSNTTPYILPIAECDLDMNLLEKGFLNAIPFVGQTRTTRCGASRGSNAGPYDDVYPYFANKGHGYVTF</sequence>
<evidence type="ECO:0000256" key="1">
    <source>
        <dbReference type="SAM" id="Phobius"/>
    </source>
</evidence>
<accession>A0ABN8HYG5</accession>
<dbReference type="Proteomes" id="UP000837857">
    <property type="component" value="Chromosome 14"/>
</dbReference>
<proteinExistence type="predicted"/>
<evidence type="ECO:0000313" key="2">
    <source>
        <dbReference type="EMBL" id="CAH2042665.1"/>
    </source>
</evidence>
<name>A0ABN8HYG5_9NEOP</name>
<keyword evidence="1" id="KW-0812">Transmembrane</keyword>
<feature type="transmembrane region" description="Helical" evidence="1">
    <location>
        <begin position="45"/>
        <end position="65"/>
    </location>
</feature>
<evidence type="ECO:0000313" key="3">
    <source>
        <dbReference type="Proteomes" id="UP000837857"/>
    </source>
</evidence>
<feature type="non-terminal residue" evidence="2">
    <location>
        <position position="132"/>
    </location>
</feature>
<reference evidence="2" key="1">
    <citation type="submission" date="2022-03" db="EMBL/GenBank/DDBJ databases">
        <authorList>
            <person name="Martin H S."/>
        </authorList>
    </citation>
    <scope>NUCLEOTIDE SEQUENCE</scope>
</reference>